<reference evidence="1" key="1">
    <citation type="submission" date="2021-08" db="EMBL/GenBank/DDBJ databases">
        <authorList>
            <person name="Zhang H."/>
            <person name="Xu M."/>
            <person name="Yu Z."/>
            <person name="Yang L."/>
            <person name="Cai Y."/>
        </authorList>
    </citation>
    <scope>NUCLEOTIDE SEQUENCE</scope>
    <source>
        <strain evidence="1">CHL1</strain>
    </source>
</reference>
<evidence type="ECO:0000313" key="2">
    <source>
        <dbReference type="Proteomes" id="UP000825701"/>
    </source>
</evidence>
<protein>
    <submittedName>
        <fullName evidence="1">Uncharacterized protein</fullName>
    </submittedName>
</protein>
<gene>
    <name evidence="1" type="ORF">K6K41_13920</name>
</gene>
<keyword evidence="2" id="KW-1185">Reference proteome</keyword>
<dbReference type="Proteomes" id="UP000825701">
    <property type="component" value="Chromosome"/>
</dbReference>
<accession>A0A9E6R4V2</accession>
<dbReference type="KEGG" id="cmet:K6K41_13920"/>
<sequence length="153" mass="16475">MDPTFFAGFRLLVGLGMGADLHDNGKGQSYLRLDIRPYGAVSHVYASRILWDAQPGQQVRGSGGFLDHRYLVHEAWAVRAETSLREEGVGLQASGAGREEALAAALLDFKHHAGAAGLPGTAAEYVAAIRSAFEMSDREHALRSRQSEPDAAE</sequence>
<name>A0A9E6R4V2_9HYPH</name>
<dbReference type="EMBL" id="CP081869">
    <property type="protein sequence ID" value="QZN98252.1"/>
    <property type="molecule type" value="Genomic_DNA"/>
</dbReference>
<evidence type="ECO:0000313" key="1">
    <source>
        <dbReference type="EMBL" id="QZN98252.1"/>
    </source>
</evidence>
<proteinExistence type="predicted"/>
<dbReference type="AlphaFoldDB" id="A0A9E6R4V2"/>
<dbReference type="RefSeq" id="WP_261401154.1">
    <property type="nucleotide sequence ID" value="NZ_CP081869.1"/>
</dbReference>
<organism evidence="1 2">
    <name type="scientific">Chenggangzhangella methanolivorans</name>
    <dbReference type="NCBI Taxonomy" id="1437009"/>
    <lineage>
        <taxon>Bacteria</taxon>
        <taxon>Pseudomonadati</taxon>
        <taxon>Pseudomonadota</taxon>
        <taxon>Alphaproteobacteria</taxon>
        <taxon>Hyphomicrobiales</taxon>
        <taxon>Methylopilaceae</taxon>
        <taxon>Chenggangzhangella</taxon>
    </lineage>
</organism>